<dbReference type="AlphaFoldDB" id="A0AAV1DMB6"/>
<gene>
    <name evidence="2" type="ORF">OLC1_LOCUS16948</name>
</gene>
<name>A0AAV1DMB6_OLDCO</name>
<keyword evidence="3" id="KW-1185">Reference proteome</keyword>
<accession>A0AAV1DMB6</accession>
<reference evidence="2" key="1">
    <citation type="submission" date="2023-03" db="EMBL/GenBank/DDBJ databases">
        <authorList>
            <person name="Julca I."/>
        </authorList>
    </citation>
    <scope>NUCLEOTIDE SEQUENCE</scope>
</reference>
<dbReference type="EMBL" id="OX459123">
    <property type="protein sequence ID" value="CAI9108966.1"/>
    <property type="molecule type" value="Genomic_DNA"/>
</dbReference>
<evidence type="ECO:0000313" key="2">
    <source>
        <dbReference type="EMBL" id="CAI9108966.1"/>
    </source>
</evidence>
<proteinExistence type="predicted"/>
<sequence length="106" mass="11555">MNMIKKFSHLVIASELSTEAQMCCEDALKVMAIGVQAAVGDVSSTPEPNNGSNTKDVVLNPAGRRKKGADNKRVRNAVEKASQCGGRRRKKARLATVRTRSSFFFD</sequence>
<protein>
    <submittedName>
        <fullName evidence="2">OLC1v1008687C1</fullName>
    </submittedName>
</protein>
<feature type="region of interest" description="Disordered" evidence="1">
    <location>
        <begin position="42"/>
        <end position="93"/>
    </location>
</feature>
<feature type="compositionally biased region" description="Basic and acidic residues" evidence="1">
    <location>
        <begin position="68"/>
        <end position="78"/>
    </location>
</feature>
<organism evidence="2 3">
    <name type="scientific">Oldenlandia corymbosa var. corymbosa</name>
    <dbReference type="NCBI Taxonomy" id="529605"/>
    <lineage>
        <taxon>Eukaryota</taxon>
        <taxon>Viridiplantae</taxon>
        <taxon>Streptophyta</taxon>
        <taxon>Embryophyta</taxon>
        <taxon>Tracheophyta</taxon>
        <taxon>Spermatophyta</taxon>
        <taxon>Magnoliopsida</taxon>
        <taxon>eudicotyledons</taxon>
        <taxon>Gunneridae</taxon>
        <taxon>Pentapetalae</taxon>
        <taxon>asterids</taxon>
        <taxon>lamiids</taxon>
        <taxon>Gentianales</taxon>
        <taxon>Rubiaceae</taxon>
        <taxon>Rubioideae</taxon>
        <taxon>Spermacoceae</taxon>
        <taxon>Hedyotis-Oldenlandia complex</taxon>
        <taxon>Oldenlandia</taxon>
    </lineage>
</organism>
<evidence type="ECO:0000256" key="1">
    <source>
        <dbReference type="SAM" id="MobiDB-lite"/>
    </source>
</evidence>
<evidence type="ECO:0000313" key="3">
    <source>
        <dbReference type="Proteomes" id="UP001161247"/>
    </source>
</evidence>
<feature type="compositionally biased region" description="Polar residues" evidence="1">
    <location>
        <begin position="42"/>
        <end position="55"/>
    </location>
</feature>
<dbReference type="Proteomes" id="UP001161247">
    <property type="component" value="Chromosome 6"/>
</dbReference>